<dbReference type="SUPFAM" id="SSF48452">
    <property type="entry name" value="TPR-like"/>
    <property type="match status" value="1"/>
</dbReference>
<dbReference type="Gene3D" id="1.25.40.10">
    <property type="entry name" value="Tetratricopeptide repeat domain"/>
    <property type="match status" value="1"/>
</dbReference>
<dbReference type="SUPFAM" id="SSF54928">
    <property type="entry name" value="RNA-binding domain, RBD"/>
    <property type="match status" value="1"/>
</dbReference>
<sequence length="505" mass="57212">MHCQLIREIGQAQAGFSLDAYAYYISLERRPKKPDMFVLTALYERAITEADKRRWGGEENAESALRTFWDGYLDLLRTNEVDDSAQLQTLTRATRSVPGYGDVWAQYIRFLERTSPVDQGEDADVSESEELIPAVYDSAIAISVLNQNVEELVPVVLARAGWERRRAEKGKTEEPYTVIVQILMDGIEKVRKASPLGDPRLRLEKFFSALCTEVANMIEYALIMWEDTTKRFKASYLAWTAYTDLFIKQGMYDDARKLFRDVANKNLDWPEALWEAWISFEHVHGSLEQLEDCLDRVERARKHVNMKRAKDAEKAAYQAAQMAAEQQATNVPVTDLPVPGSRTTGQAGSTMDIDMVDADTAGVRDGDGKTKRKADDEAHADGNKRARVEPKPVGLKRVYISNPERKKERTDSDANDRELYVAGVSKLVTKDELETLFETYGKIKEVRMGLDDKGQPKGFAFVEFEQEKDALAALAANNYELKKRRIAVTLADTNRKSKTRSVGCY</sequence>
<dbReference type="PANTHER" id="PTHR15481">
    <property type="entry name" value="RIBONUCLEIC ACID BINDING PROTEIN S1"/>
    <property type="match status" value="1"/>
</dbReference>
<reference evidence="5 6" key="1">
    <citation type="submission" date="2019-02" db="EMBL/GenBank/DDBJ databases">
        <title>Genome sequencing of the rare red list fungi Phlebia centrifuga.</title>
        <authorList>
            <person name="Buettner E."/>
            <person name="Kellner H."/>
        </authorList>
    </citation>
    <scope>NUCLEOTIDE SEQUENCE [LARGE SCALE GENOMIC DNA]</scope>
    <source>
        <strain evidence="5 6">DSM 108282</strain>
    </source>
</reference>
<gene>
    <name evidence="5" type="ORF">EW026_g2934</name>
</gene>
<evidence type="ECO:0000256" key="2">
    <source>
        <dbReference type="PROSITE-ProRule" id="PRU00176"/>
    </source>
</evidence>
<organism evidence="5 6">
    <name type="scientific">Hermanssonia centrifuga</name>
    <dbReference type="NCBI Taxonomy" id="98765"/>
    <lineage>
        <taxon>Eukaryota</taxon>
        <taxon>Fungi</taxon>
        <taxon>Dikarya</taxon>
        <taxon>Basidiomycota</taxon>
        <taxon>Agaricomycotina</taxon>
        <taxon>Agaricomycetes</taxon>
        <taxon>Polyporales</taxon>
        <taxon>Meruliaceae</taxon>
        <taxon>Hermanssonia</taxon>
    </lineage>
</organism>
<dbReference type="InterPro" id="IPR012677">
    <property type="entry name" value="Nucleotide-bd_a/b_plait_sf"/>
</dbReference>
<dbReference type="EMBL" id="SGPJ01000081">
    <property type="protein sequence ID" value="THG99405.1"/>
    <property type="molecule type" value="Genomic_DNA"/>
</dbReference>
<dbReference type="PROSITE" id="PS50102">
    <property type="entry name" value="RRM"/>
    <property type="match status" value="1"/>
</dbReference>
<keyword evidence="1 2" id="KW-0694">RNA-binding</keyword>
<keyword evidence="6" id="KW-1185">Reference proteome</keyword>
<dbReference type="InterPro" id="IPR011990">
    <property type="entry name" value="TPR-like_helical_dom_sf"/>
</dbReference>
<feature type="region of interest" description="Disordered" evidence="3">
    <location>
        <begin position="333"/>
        <end position="352"/>
    </location>
</feature>
<name>A0A4S4KLP9_9APHY</name>
<dbReference type="GO" id="GO:0005737">
    <property type="term" value="C:cytoplasm"/>
    <property type="evidence" value="ECO:0007669"/>
    <property type="project" value="TreeGrafter"/>
</dbReference>
<dbReference type="GO" id="GO:0061574">
    <property type="term" value="C:ASAP complex"/>
    <property type="evidence" value="ECO:0007669"/>
    <property type="project" value="TreeGrafter"/>
</dbReference>
<evidence type="ECO:0000259" key="4">
    <source>
        <dbReference type="PROSITE" id="PS50102"/>
    </source>
</evidence>
<evidence type="ECO:0000256" key="1">
    <source>
        <dbReference type="ARBA" id="ARBA00022884"/>
    </source>
</evidence>
<evidence type="ECO:0000313" key="6">
    <source>
        <dbReference type="Proteomes" id="UP000309038"/>
    </source>
</evidence>
<dbReference type="Gene3D" id="3.30.70.330">
    <property type="match status" value="1"/>
</dbReference>
<evidence type="ECO:0000313" key="5">
    <source>
        <dbReference type="EMBL" id="THG99405.1"/>
    </source>
</evidence>
<dbReference type="GO" id="GO:0003723">
    <property type="term" value="F:RNA binding"/>
    <property type="evidence" value="ECO:0007669"/>
    <property type="project" value="UniProtKB-UniRule"/>
</dbReference>
<dbReference type="Pfam" id="PF00076">
    <property type="entry name" value="RRM_1"/>
    <property type="match status" value="1"/>
</dbReference>
<dbReference type="AlphaFoldDB" id="A0A4S4KLP9"/>
<feature type="region of interest" description="Disordered" evidence="3">
    <location>
        <begin position="360"/>
        <end position="392"/>
    </location>
</feature>
<comment type="caution">
    <text evidence="5">The sequence shown here is derived from an EMBL/GenBank/DDBJ whole genome shotgun (WGS) entry which is preliminary data.</text>
</comment>
<dbReference type="SMART" id="SM00360">
    <property type="entry name" value="RRM"/>
    <property type="match status" value="1"/>
</dbReference>
<dbReference type="Proteomes" id="UP000309038">
    <property type="component" value="Unassembled WGS sequence"/>
</dbReference>
<proteinExistence type="predicted"/>
<evidence type="ECO:0000256" key="3">
    <source>
        <dbReference type="SAM" id="MobiDB-lite"/>
    </source>
</evidence>
<accession>A0A4S4KLP9</accession>
<feature type="domain" description="RRM" evidence="4">
    <location>
        <begin position="417"/>
        <end position="493"/>
    </location>
</feature>
<dbReference type="GO" id="GO:0005654">
    <property type="term" value="C:nucleoplasm"/>
    <property type="evidence" value="ECO:0007669"/>
    <property type="project" value="TreeGrafter"/>
</dbReference>
<dbReference type="PANTHER" id="PTHR15481:SF5">
    <property type="entry name" value="SQUAMOUS CELL CARCINOMA ANTIGEN RECOGNIZED BY T-CELLS 3"/>
    <property type="match status" value="1"/>
</dbReference>
<dbReference type="GO" id="GO:0000398">
    <property type="term" value="P:mRNA splicing, via spliceosome"/>
    <property type="evidence" value="ECO:0007669"/>
    <property type="project" value="TreeGrafter"/>
</dbReference>
<dbReference type="InterPro" id="IPR035979">
    <property type="entry name" value="RBD_domain_sf"/>
</dbReference>
<feature type="compositionally biased region" description="Basic and acidic residues" evidence="3">
    <location>
        <begin position="362"/>
        <end position="390"/>
    </location>
</feature>
<dbReference type="InterPro" id="IPR000504">
    <property type="entry name" value="RRM_dom"/>
</dbReference>
<protein>
    <recommendedName>
        <fullName evidence="4">RRM domain-containing protein</fullName>
    </recommendedName>
</protein>